<protein>
    <submittedName>
        <fullName evidence="1">Uncharacterized protein</fullName>
    </submittedName>
</protein>
<gene>
    <name evidence="1" type="ORF">UFOVP39_30</name>
</gene>
<reference evidence="1" key="1">
    <citation type="submission" date="2020-05" db="EMBL/GenBank/DDBJ databases">
        <authorList>
            <person name="Chiriac C."/>
            <person name="Salcher M."/>
            <person name="Ghai R."/>
            <person name="Kavagutti S V."/>
        </authorList>
    </citation>
    <scope>NUCLEOTIDE SEQUENCE</scope>
</reference>
<name>A0A6J5T7X4_9CAUD</name>
<sequence>MKTEIQHIQDLLPTELFEGSKDWREGNYVERVEWLLFMYASAKEEVDRLQNMLEQGATHERPTN</sequence>
<organism evidence="1">
    <name type="scientific">uncultured Caudovirales phage</name>
    <dbReference type="NCBI Taxonomy" id="2100421"/>
    <lineage>
        <taxon>Viruses</taxon>
        <taxon>Duplodnaviria</taxon>
        <taxon>Heunggongvirae</taxon>
        <taxon>Uroviricota</taxon>
        <taxon>Caudoviricetes</taxon>
        <taxon>Peduoviridae</taxon>
        <taxon>Maltschvirus</taxon>
        <taxon>Maltschvirus maltsch</taxon>
    </lineage>
</organism>
<evidence type="ECO:0000313" key="1">
    <source>
        <dbReference type="EMBL" id="CAB4240635.1"/>
    </source>
</evidence>
<proteinExistence type="predicted"/>
<dbReference type="EMBL" id="LR797813">
    <property type="protein sequence ID" value="CAB4240635.1"/>
    <property type="molecule type" value="Genomic_DNA"/>
</dbReference>
<accession>A0A6J5T7X4</accession>